<proteinExistence type="predicted"/>
<reference evidence="2" key="1">
    <citation type="journal article" date="2019" name="Int. J. Syst. Evol. Microbiol.">
        <title>The Global Catalogue of Microorganisms (GCM) 10K type strain sequencing project: providing services to taxonomists for standard genome sequencing and annotation.</title>
        <authorList>
            <consortium name="The Broad Institute Genomics Platform"/>
            <consortium name="The Broad Institute Genome Sequencing Center for Infectious Disease"/>
            <person name="Wu L."/>
            <person name="Ma J."/>
        </authorList>
    </citation>
    <scope>NUCLEOTIDE SEQUENCE [LARGE SCALE GENOMIC DNA]</scope>
    <source>
        <strain evidence="2">NBRC 111981</strain>
    </source>
</reference>
<dbReference type="EMBL" id="BSOA01000022">
    <property type="protein sequence ID" value="GLQ88847.1"/>
    <property type="molecule type" value="Genomic_DNA"/>
</dbReference>
<organism evidence="1 2">
    <name type="scientific">Dyella flagellata</name>
    <dbReference type="NCBI Taxonomy" id="1867833"/>
    <lineage>
        <taxon>Bacteria</taxon>
        <taxon>Pseudomonadati</taxon>
        <taxon>Pseudomonadota</taxon>
        <taxon>Gammaproteobacteria</taxon>
        <taxon>Lysobacterales</taxon>
        <taxon>Rhodanobacteraceae</taxon>
        <taxon>Dyella</taxon>
    </lineage>
</organism>
<sequence>MRNAKCFKLARKWKVSLKRTRAAEEGGEPGHRFRNAAFQTHATALHERPCAAAKYTCIRGDKPVGPLASRGRSIGYELIDNARVFSELSHDVVRLIDEVGHTTSKLVPPDTLDCQETHHFSLLASQALKNAQRGSATCKQIDTIIADSVDRIRQGIIVMEQAGLQMLQVIDSVIQASEVTSFMGGVRSSASQPTPDFVDEADDGGLLLLESVVAVQDLKCWALVLKRNLQTLRLSGYYEEAYATQQVGNARG</sequence>
<dbReference type="RefSeq" id="WP_404649134.1">
    <property type="nucleotide sequence ID" value="NZ_JADIKH010000054.1"/>
</dbReference>
<dbReference type="Proteomes" id="UP001156627">
    <property type="component" value="Unassembled WGS sequence"/>
</dbReference>
<keyword evidence="2" id="KW-1185">Reference proteome</keyword>
<protein>
    <submittedName>
        <fullName evidence="1">Uncharacterized protein</fullName>
    </submittedName>
</protein>
<comment type="caution">
    <text evidence="1">The sequence shown here is derived from an EMBL/GenBank/DDBJ whole genome shotgun (WGS) entry which is preliminary data.</text>
</comment>
<evidence type="ECO:0000313" key="2">
    <source>
        <dbReference type="Proteomes" id="UP001156627"/>
    </source>
</evidence>
<evidence type="ECO:0000313" key="1">
    <source>
        <dbReference type="EMBL" id="GLQ88847.1"/>
    </source>
</evidence>
<gene>
    <name evidence="1" type="ORF">GCM10007898_24180</name>
</gene>
<name>A0ABQ5XD00_9GAMM</name>
<accession>A0ABQ5XD00</accession>